<feature type="domain" description="Tryptophan synthase beta chain-like PALP" evidence="8">
    <location>
        <begin position="22"/>
        <end position="302"/>
    </location>
</feature>
<dbReference type="AlphaFoldDB" id="A0A6J6MHI8"/>
<protein>
    <recommendedName>
        <fullName evidence="4">threonine ammonia-lyase</fullName>
        <ecNumber evidence="4">4.3.1.19</ecNumber>
    </recommendedName>
</protein>
<dbReference type="InterPro" id="IPR000634">
    <property type="entry name" value="Ser/Thr_deHydtase_PyrdxlP-BS"/>
</dbReference>
<dbReference type="EMBL" id="CAEZWV010000015">
    <property type="protein sequence ID" value="CAB4672165.1"/>
    <property type="molecule type" value="Genomic_DNA"/>
</dbReference>
<gene>
    <name evidence="9" type="ORF">UFOPK2295_00871</name>
</gene>
<dbReference type="InterPro" id="IPR036052">
    <property type="entry name" value="TrpB-like_PALP_sf"/>
</dbReference>
<dbReference type="GO" id="GO:0006565">
    <property type="term" value="P:L-serine catabolic process"/>
    <property type="evidence" value="ECO:0007669"/>
    <property type="project" value="TreeGrafter"/>
</dbReference>
<dbReference type="GO" id="GO:0003941">
    <property type="term" value="F:L-serine ammonia-lyase activity"/>
    <property type="evidence" value="ECO:0007669"/>
    <property type="project" value="TreeGrafter"/>
</dbReference>
<evidence type="ECO:0000256" key="5">
    <source>
        <dbReference type="ARBA" id="ARBA00022624"/>
    </source>
</evidence>
<comment type="similarity">
    <text evidence="3">Belongs to the serine/threonine dehydratase family.</text>
</comment>
<evidence type="ECO:0000259" key="8">
    <source>
        <dbReference type="Pfam" id="PF00291"/>
    </source>
</evidence>
<dbReference type="SUPFAM" id="SSF53686">
    <property type="entry name" value="Tryptophan synthase beta subunit-like PLP-dependent enzymes"/>
    <property type="match status" value="1"/>
</dbReference>
<keyword evidence="7" id="KW-0456">Lyase</keyword>
<dbReference type="PANTHER" id="PTHR48078">
    <property type="entry name" value="THREONINE DEHYDRATASE, MITOCHONDRIAL-RELATED"/>
    <property type="match status" value="1"/>
</dbReference>
<evidence type="ECO:0000256" key="3">
    <source>
        <dbReference type="ARBA" id="ARBA00010869"/>
    </source>
</evidence>
<evidence type="ECO:0000313" key="9">
    <source>
        <dbReference type="EMBL" id="CAB4672165.1"/>
    </source>
</evidence>
<evidence type="ECO:0000256" key="7">
    <source>
        <dbReference type="ARBA" id="ARBA00023239"/>
    </source>
</evidence>
<keyword evidence="5" id="KW-0412">Isoleucine biosynthesis</keyword>
<dbReference type="InterPro" id="IPR045865">
    <property type="entry name" value="ACT-like_dom_sf"/>
</dbReference>
<dbReference type="PANTHER" id="PTHR48078:SF6">
    <property type="entry name" value="L-THREONINE DEHYDRATASE CATABOLIC TDCB"/>
    <property type="match status" value="1"/>
</dbReference>
<dbReference type="CDD" id="cd01562">
    <property type="entry name" value="Thr-dehyd"/>
    <property type="match status" value="1"/>
</dbReference>
<keyword evidence="5" id="KW-0100">Branched-chain amino acid biosynthesis</keyword>
<dbReference type="Gene3D" id="3.40.50.1100">
    <property type="match status" value="2"/>
</dbReference>
<name>A0A6J6MHI8_9ZZZZ</name>
<dbReference type="GO" id="GO:0004794">
    <property type="term" value="F:threonine deaminase activity"/>
    <property type="evidence" value="ECO:0007669"/>
    <property type="project" value="UniProtKB-EC"/>
</dbReference>
<dbReference type="PROSITE" id="PS00165">
    <property type="entry name" value="DEHYDRATASE_SER_THR"/>
    <property type="match status" value="1"/>
</dbReference>
<evidence type="ECO:0000256" key="2">
    <source>
        <dbReference type="ARBA" id="ARBA00004810"/>
    </source>
</evidence>
<dbReference type="UniPathway" id="UPA00047">
    <property type="reaction ID" value="UER00054"/>
</dbReference>
<dbReference type="InterPro" id="IPR044561">
    <property type="entry name" value="ACT_ThrD-II-like"/>
</dbReference>
<reference evidence="9" key="1">
    <citation type="submission" date="2020-05" db="EMBL/GenBank/DDBJ databases">
        <authorList>
            <person name="Chiriac C."/>
            <person name="Salcher M."/>
            <person name="Ghai R."/>
            <person name="Kavagutti S V."/>
        </authorList>
    </citation>
    <scope>NUCLEOTIDE SEQUENCE</scope>
</reference>
<dbReference type="InterPro" id="IPR050147">
    <property type="entry name" value="Ser/Thr_Dehydratase"/>
</dbReference>
<dbReference type="Pfam" id="PF00291">
    <property type="entry name" value="PALP"/>
    <property type="match status" value="1"/>
</dbReference>
<evidence type="ECO:0000256" key="4">
    <source>
        <dbReference type="ARBA" id="ARBA00012096"/>
    </source>
</evidence>
<dbReference type="CDD" id="cd04886">
    <property type="entry name" value="ACT_ThrD-II-like"/>
    <property type="match status" value="1"/>
</dbReference>
<proteinExistence type="inferred from homology"/>
<dbReference type="EC" id="4.3.1.19" evidence="4"/>
<dbReference type="FunFam" id="3.40.50.1100:FF:000005">
    <property type="entry name" value="Threonine dehydratase catabolic"/>
    <property type="match status" value="1"/>
</dbReference>
<dbReference type="GO" id="GO:0006567">
    <property type="term" value="P:L-threonine catabolic process"/>
    <property type="evidence" value="ECO:0007669"/>
    <property type="project" value="TreeGrafter"/>
</dbReference>
<dbReference type="InterPro" id="IPR001926">
    <property type="entry name" value="TrpB-like_PALP"/>
</dbReference>
<dbReference type="GO" id="GO:0009097">
    <property type="term" value="P:isoleucine biosynthetic process"/>
    <property type="evidence" value="ECO:0007669"/>
    <property type="project" value="UniProtKB-UniPathway"/>
</dbReference>
<sequence>MPVFPIDPSDILAARKAGAGVVKRTPVTESLSLTERFGGNVVLKAENLQRTGSFKIRGAMNKLASLGDAAKNGVVAGSAGNHAQALAFAAKHYGVPCQIFVPTGASLSKMKSVLSYGATLTEGGDTLSDAVAAAQEHADKTGMILCHPFDDPIVVAGQATLGLELVEDIPDLATVIVPLGGGGLTGGVAIAVKQAMPHVRIIGVQVRACAPYAGDHPADGPIVTLADGIAVKTPGDFTRPIIEQFVDEIVVVEEDLVADAMVMLMDRSKLYVEGGGAVGVSALLSGQVVPSATGTTCVVLSGGNVDLGLVPNLIRRNETQAGRRLILFVRISDRPGGLARLLTLFAGAGANLIEVEHVREGISLHVRETGVQVVLEVRGREHADSVISMARQNDYVVDEVISR</sequence>
<comment type="cofactor">
    <cofactor evidence="1">
        <name>pyridoxal 5'-phosphate</name>
        <dbReference type="ChEBI" id="CHEBI:597326"/>
    </cofactor>
</comment>
<dbReference type="GO" id="GO:0030170">
    <property type="term" value="F:pyridoxal phosphate binding"/>
    <property type="evidence" value="ECO:0007669"/>
    <property type="project" value="InterPro"/>
</dbReference>
<evidence type="ECO:0000256" key="6">
    <source>
        <dbReference type="ARBA" id="ARBA00022898"/>
    </source>
</evidence>
<evidence type="ECO:0000256" key="1">
    <source>
        <dbReference type="ARBA" id="ARBA00001933"/>
    </source>
</evidence>
<dbReference type="SUPFAM" id="SSF55021">
    <property type="entry name" value="ACT-like"/>
    <property type="match status" value="1"/>
</dbReference>
<comment type="pathway">
    <text evidence="2">Amino-acid biosynthesis; L-isoleucine biosynthesis; 2-oxobutanoate from L-threonine: step 1/1.</text>
</comment>
<accession>A0A6J6MHI8</accession>
<organism evidence="9">
    <name type="scientific">freshwater metagenome</name>
    <dbReference type="NCBI Taxonomy" id="449393"/>
    <lineage>
        <taxon>unclassified sequences</taxon>
        <taxon>metagenomes</taxon>
        <taxon>ecological metagenomes</taxon>
    </lineage>
</organism>
<keyword evidence="6" id="KW-0663">Pyridoxal phosphate</keyword>
<keyword evidence="5" id="KW-0028">Amino-acid biosynthesis</keyword>